<proteinExistence type="predicted"/>
<gene>
    <name evidence="2" type="ORF">BAE44_0022750</name>
</gene>
<keyword evidence="3" id="KW-1185">Reference proteome</keyword>
<organism evidence="2 3">
    <name type="scientific">Dichanthelium oligosanthes</name>
    <dbReference type="NCBI Taxonomy" id="888268"/>
    <lineage>
        <taxon>Eukaryota</taxon>
        <taxon>Viridiplantae</taxon>
        <taxon>Streptophyta</taxon>
        <taxon>Embryophyta</taxon>
        <taxon>Tracheophyta</taxon>
        <taxon>Spermatophyta</taxon>
        <taxon>Magnoliopsida</taxon>
        <taxon>Liliopsida</taxon>
        <taxon>Poales</taxon>
        <taxon>Poaceae</taxon>
        <taxon>PACMAD clade</taxon>
        <taxon>Panicoideae</taxon>
        <taxon>Panicodae</taxon>
        <taxon>Paniceae</taxon>
        <taxon>Dichantheliinae</taxon>
        <taxon>Dichanthelium</taxon>
    </lineage>
</organism>
<evidence type="ECO:0000313" key="2">
    <source>
        <dbReference type="EMBL" id="OEL16231.1"/>
    </source>
</evidence>
<dbReference type="AlphaFoldDB" id="A0A1E5UTP6"/>
<accession>A0A1E5UTP6</accession>
<comment type="caution">
    <text evidence="2">The sequence shown here is derived from an EMBL/GenBank/DDBJ whole genome shotgun (WGS) entry which is preliminary data.</text>
</comment>
<protein>
    <submittedName>
        <fullName evidence="2">Uncharacterized protein</fullName>
    </submittedName>
</protein>
<evidence type="ECO:0000313" key="3">
    <source>
        <dbReference type="Proteomes" id="UP000095767"/>
    </source>
</evidence>
<dbReference type="EMBL" id="LWDX02063634">
    <property type="protein sequence ID" value="OEL16231.1"/>
    <property type="molecule type" value="Genomic_DNA"/>
</dbReference>
<feature type="compositionally biased region" description="Basic residues" evidence="1">
    <location>
        <begin position="31"/>
        <end position="48"/>
    </location>
</feature>
<feature type="region of interest" description="Disordered" evidence="1">
    <location>
        <begin position="31"/>
        <end position="67"/>
    </location>
</feature>
<feature type="region of interest" description="Disordered" evidence="1">
    <location>
        <begin position="92"/>
        <end position="111"/>
    </location>
</feature>
<feature type="compositionally biased region" description="Basic and acidic residues" evidence="1">
    <location>
        <begin position="52"/>
        <end position="67"/>
    </location>
</feature>
<reference evidence="2 3" key="1">
    <citation type="submission" date="2016-09" db="EMBL/GenBank/DDBJ databases">
        <title>The draft genome of Dichanthelium oligosanthes: A C3 panicoid grass species.</title>
        <authorList>
            <person name="Studer A.J."/>
            <person name="Schnable J.C."/>
            <person name="Brutnell T.P."/>
        </authorList>
    </citation>
    <scope>NUCLEOTIDE SEQUENCE [LARGE SCALE GENOMIC DNA]</scope>
    <source>
        <strain evidence="3">cv. Kellogg 1175</strain>
        <tissue evidence="2">Leaf</tissue>
    </source>
</reference>
<evidence type="ECO:0000256" key="1">
    <source>
        <dbReference type="SAM" id="MobiDB-lite"/>
    </source>
</evidence>
<sequence>LAQRIVRFPLPLLQGPLQFAQRWTHRWRRPCRPHERHSPRRKGRRLLGRIRGGRERHVPRARPERGRLELHRRRRRDLWLGQCAPGRPRRHVLRAPRRRNGSGTCGRRVDL</sequence>
<name>A0A1E5UTP6_9POAL</name>
<feature type="non-terminal residue" evidence="2">
    <location>
        <position position="1"/>
    </location>
</feature>
<dbReference type="Proteomes" id="UP000095767">
    <property type="component" value="Unassembled WGS sequence"/>
</dbReference>